<gene>
    <name evidence="1" type="ORF">HCR_18860</name>
</gene>
<dbReference type="Proteomes" id="UP001321445">
    <property type="component" value="Chromosome"/>
</dbReference>
<evidence type="ECO:0000313" key="2">
    <source>
        <dbReference type="Proteomes" id="UP001321445"/>
    </source>
</evidence>
<dbReference type="EMBL" id="AP027370">
    <property type="protein sequence ID" value="BDY13574.1"/>
    <property type="molecule type" value="Genomic_DNA"/>
</dbReference>
<organism evidence="1 2">
    <name type="scientific">Hydrogenimonas cancrithermarum</name>
    <dbReference type="NCBI Taxonomy" id="2993563"/>
    <lineage>
        <taxon>Bacteria</taxon>
        <taxon>Pseudomonadati</taxon>
        <taxon>Campylobacterota</taxon>
        <taxon>Epsilonproteobacteria</taxon>
        <taxon>Campylobacterales</taxon>
        <taxon>Hydrogenimonadaceae</taxon>
        <taxon>Hydrogenimonas</taxon>
    </lineage>
</organism>
<protein>
    <submittedName>
        <fullName evidence="1">Uncharacterized protein</fullName>
    </submittedName>
</protein>
<keyword evidence="2" id="KW-1185">Reference proteome</keyword>
<dbReference type="InterPro" id="IPR046107">
    <property type="entry name" value="DUF6044"/>
</dbReference>
<dbReference type="Pfam" id="PF19510">
    <property type="entry name" value="DUF6044"/>
    <property type="match status" value="1"/>
</dbReference>
<evidence type="ECO:0000313" key="1">
    <source>
        <dbReference type="EMBL" id="BDY13574.1"/>
    </source>
</evidence>
<proteinExistence type="predicted"/>
<accession>A0ABN6WZ17</accession>
<reference evidence="1 2" key="1">
    <citation type="submission" date="2023-03" db="EMBL/GenBank/DDBJ databases">
        <title>Description of Hydrogenimonas sp. ISO32.</title>
        <authorList>
            <person name="Mino S."/>
            <person name="Fukazawa S."/>
            <person name="Sawabe T."/>
        </authorList>
    </citation>
    <scope>NUCLEOTIDE SEQUENCE [LARGE SCALE GENOMIC DNA]</scope>
    <source>
        <strain evidence="1 2">ISO32</strain>
    </source>
</reference>
<name>A0ABN6WZ17_9BACT</name>
<sequence>MFDRVKNILNKHTKRYKVACLGFYPAIAQYNGIATIGGYSPNYPLQYKHSFRKIIEKTLNNNPEMKRQFDYWGSYCYLQVTSLKNTFMGNRPKNIVIDASELNFKQMKKLGAKYILSTYELKHNQNLKFMAKVESPNKFWTIYIYKIL</sequence>